<dbReference type="Proteomes" id="UP000179441">
    <property type="component" value="Unassembled WGS sequence"/>
</dbReference>
<organism evidence="2 3">
    <name type="scientific">Mycobacteroides chelonae</name>
    <name type="common">Mycobacterium chelonae</name>
    <dbReference type="NCBI Taxonomy" id="1774"/>
    <lineage>
        <taxon>Bacteria</taxon>
        <taxon>Bacillati</taxon>
        <taxon>Actinomycetota</taxon>
        <taxon>Actinomycetes</taxon>
        <taxon>Mycobacteriales</taxon>
        <taxon>Mycobacteriaceae</taxon>
        <taxon>Mycobacteroides</taxon>
    </lineage>
</organism>
<evidence type="ECO:0000313" key="2">
    <source>
        <dbReference type="EMBL" id="OHU77467.1"/>
    </source>
</evidence>
<reference evidence="2 3" key="1">
    <citation type="submission" date="2016-10" db="EMBL/GenBank/DDBJ databases">
        <title>Evaluation of Human, Veterinary and Environmental Mycobacterium chelonae Isolates by Core Genome Phylogenomic Analysis, Targeted Gene Comparison, and Anti-microbial Susceptibility Patterns: A Tale of Mistaken Identities.</title>
        <authorList>
            <person name="Fogelson S.B."/>
            <person name="Camus A.C."/>
            <person name="Lorenz W."/>
            <person name="Vasireddy R."/>
            <person name="Vasireddy S."/>
            <person name="Smith T."/>
            <person name="Brown-Elliott B.A."/>
            <person name="Wallace R.J.Jr."/>
            <person name="Hasan N.A."/>
            <person name="Reischl U."/>
            <person name="Sanchez S."/>
        </authorList>
    </citation>
    <scope>NUCLEOTIDE SEQUENCE [LARGE SCALE GENOMIC DNA]</scope>
    <source>
        <strain evidence="2 3">15518</strain>
    </source>
</reference>
<proteinExistence type="predicted"/>
<evidence type="ECO:0000256" key="1">
    <source>
        <dbReference type="SAM" id="MobiDB-lite"/>
    </source>
</evidence>
<feature type="region of interest" description="Disordered" evidence="1">
    <location>
        <begin position="150"/>
        <end position="208"/>
    </location>
</feature>
<feature type="region of interest" description="Disordered" evidence="1">
    <location>
        <begin position="1"/>
        <end position="21"/>
    </location>
</feature>
<evidence type="ECO:0000313" key="3">
    <source>
        <dbReference type="Proteomes" id="UP000179441"/>
    </source>
</evidence>
<name>A0A1S1M419_MYCCH</name>
<keyword evidence="3" id="KW-1185">Reference proteome</keyword>
<dbReference type="AlphaFoldDB" id="A0A1S1M419"/>
<feature type="compositionally biased region" description="Basic and acidic residues" evidence="1">
    <location>
        <begin position="190"/>
        <end position="208"/>
    </location>
</feature>
<accession>A0A1S1M419</accession>
<feature type="compositionally biased region" description="Basic and acidic residues" evidence="1">
    <location>
        <begin position="8"/>
        <end position="21"/>
    </location>
</feature>
<sequence>MESTDSGEPGHKPGRVPEPHERVRIRLHGHPQTYVVRAETGPDGPQLTELTITADDGAVDYAIVQPVVRRLAATAVQWHHRIGGLIAAPGDTAQTLTRPEMGTDDQLNMVARLVYEARELGLPVRKTVKEQMHLSFGTLDRLIRRAKDEGLLDDESLPKAPPPRQRDASPSTPEQRKQKRQENATAAIAKARERLHQPKPTNVKEDDQ</sequence>
<protein>
    <submittedName>
        <fullName evidence="2">Uncharacterized protein</fullName>
    </submittedName>
</protein>
<comment type="caution">
    <text evidence="2">The sequence shown here is derived from an EMBL/GenBank/DDBJ whole genome shotgun (WGS) entry which is preliminary data.</text>
</comment>
<gene>
    <name evidence="2" type="ORF">BKG84_02715</name>
</gene>
<dbReference type="EMBL" id="MLIS01000001">
    <property type="protein sequence ID" value="OHU77467.1"/>
    <property type="molecule type" value="Genomic_DNA"/>
</dbReference>